<reference evidence="3 4" key="1">
    <citation type="journal article" date="2013" name="PLoS ONE">
        <title>Complete Genome Analysis of a Haemophilus parasuis Serovar 12 Strain from China.</title>
        <authorList>
            <person name="Li Y."/>
            <person name="Kwok A.H."/>
            <person name="Jiang J."/>
            <person name="Zou Y."/>
            <person name="Zheng F."/>
            <person name="Chen P."/>
            <person name="Hou C."/>
            <person name="Leung F.C."/>
            <person name="Jiang P."/>
        </authorList>
    </citation>
    <scope>NUCLEOTIDE SEQUENCE [LARGE SCALE GENOMIC DNA]</scope>
    <source>
        <strain evidence="3 4">ZJ0906</strain>
    </source>
</reference>
<sequence>MLWHITESTLFFVLLSLITFVAGCYICDKTSHDLGVHDDGRIVWDEIVAVFVIFGFLPEHNWLYYLLTFVTFRLFDILKPYPIRYFDEHLQGGLGIMFDDILAAIYSIITLYLISWCI</sequence>
<keyword evidence="1" id="KW-0812">Transmembrane</keyword>
<evidence type="ECO:0000259" key="2">
    <source>
        <dbReference type="Pfam" id="PF04608"/>
    </source>
</evidence>
<evidence type="ECO:0000256" key="1">
    <source>
        <dbReference type="SAM" id="Phobius"/>
    </source>
</evidence>
<keyword evidence="1" id="KW-1133">Transmembrane helix</keyword>
<dbReference type="CDD" id="cd06971">
    <property type="entry name" value="PgpA"/>
    <property type="match status" value="1"/>
</dbReference>
<dbReference type="KEGG" id="hpaz:K756_07210"/>
<organism evidence="3 4">
    <name type="scientific">Glaesserella parasuis ZJ0906</name>
    <dbReference type="NCBI Taxonomy" id="1322346"/>
    <lineage>
        <taxon>Bacteria</taxon>
        <taxon>Pseudomonadati</taxon>
        <taxon>Pseudomonadota</taxon>
        <taxon>Gammaproteobacteria</taxon>
        <taxon>Pasteurellales</taxon>
        <taxon>Pasteurellaceae</taxon>
        <taxon>Glaesserella</taxon>
    </lineage>
</organism>
<dbReference type="Pfam" id="PF04608">
    <property type="entry name" value="PgpA"/>
    <property type="match status" value="1"/>
</dbReference>
<name>A0A806JGE3_GLAPU</name>
<gene>
    <name evidence="3" type="ORF">K756_07210</name>
</gene>
<dbReference type="Proteomes" id="UP000014672">
    <property type="component" value="Chromosome"/>
</dbReference>
<dbReference type="GO" id="GO:0006629">
    <property type="term" value="P:lipid metabolic process"/>
    <property type="evidence" value="ECO:0007669"/>
    <property type="project" value="InterPro"/>
</dbReference>
<dbReference type="PANTHER" id="PTHR36305">
    <property type="entry name" value="PHOSPHATIDYLGLYCEROPHOSPHATASE A"/>
    <property type="match status" value="1"/>
</dbReference>
<dbReference type="AlphaFoldDB" id="A0A806JGE3"/>
<accession>A0A806JGE3</accession>
<dbReference type="PANTHER" id="PTHR36305:SF1">
    <property type="entry name" value="PHOSPHATIDYLGLYCEROPHOSPHATASE A"/>
    <property type="match status" value="1"/>
</dbReference>
<dbReference type="SUPFAM" id="SSF101307">
    <property type="entry name" value="YutG-like"/>
    <property type="match status" value="1"/>
</dbReference>
<keyword evidence="1" id="KW-0472">Membrane</keyword>
<dbReference type="GO" id="GO:0008962">
    <property type="term" value="F:phosphatidylglycerophosphatase activity"/>
    <property type="evidence" value="ECO:0007669"/>
    <property type="project" value="InterPro"/>
</dbReference>
<feature type="transmembrane region" description="Helical" evidence="1">
    <location>
        <begin position="47"/>
        <end position="72"/>
    </location>
</feature>
<dbReference type="InterPro" id="IPR036681">
    <property type="entry name" value="PgpA-like_sf"/>
</dbReference>
<feature type="domain" description="YutG/PgpA" evidence="2">
    <location>
        <begin position="4"/>
        <end position="114"/>
    </location>
</feature>
<dbReference type="InterPro" id="IPR007686">
    <property type="entry name" value="YutG/PgpA"/>
</dbReference>
<proteinExistence type="predicted"/>
<evidence type="ECO:0000313" key="4">
    <source>
        <dbReference type="Proteomes" id="UP000014672"/>
    </source>
</evidence>
<protein>
    <submittedName>
        <fullName evidence="3">Phosphatidylglycerophosphatase A</fullName>
    </submittedName>
</protein>
<evidence type="ECO:0000313" key="3">
    <source>
        <dbReference type="EMBL" id="AGO16600.1"/>
    </source>
</evidence>
<feature type="transmembrane region" description="Helical" evidence="1">
    <location>
        <begin position="93"/>
        <end position="114"/>
    </location>
</feature>
<dbReference type="EMBL" id="CP005384">
    <property type="protein sequence ID" value="AGO16600.1"/>
    <property type="molecule type" value="Genomic_DNA"/>
</dbReference>
<dbReference type="InterPro" id="IPR026037">
    <property type="entry name" value="PgpA"/>
</dbReference>
<dbReference type="PIRSF" id="PIRSF006162">
    <property type="entry name" value="PgpA"/>
    <property type="match status" value="1"/>
</dbReference>